<feature type="domain" description="ParB-like N-terminal" evidence="3">
    <location>
        <begin position="40"/>
        <end position="131"/>
    </location>
</feature>
<dbReference type="EMBL" id="PCWW01000012">
    <property type="protein sequence ID" value="PIR13891.1"/>
    <property type="molecule type" value="Genomic_DNA"/>
</dbReference>
<dbReference type="InterPro" id="IPR050336">
    <property type="entry name" value="Chromosome_partition/occlusion"/>
</dbReference>
<dbReference type="GO" id="GO:0005694">
    <property type="term" value="C:chromosome"/>
    <property type="evidence" value="ECO:0007669"/>
    <property type="project" value="TreeGrafter"/>
</dbReference>
<dbReference type="AlphaFoldDB" id="A0A2M6K9W9"/>
<dbReference type="InterPro" id="IPR041468">
    <property type="entry name" value="HTH_ParB/Spo0J"/>
</dbReference>
<gene>
    <name evidence="4" type="ORF">COV49_00730</name>
</gene>
<dbReference type="InterPro" id="IPR003115">
    <property type="entry name" value="ParB_N"/>
</dbReference>
<dbReference type="GO" id="GO:0007059">
    <property type="term" value="P:chromosome segregation"/>
    <property type="evidence" value="ECO:0007669"/>
    <property type="project" value="UniProtKB-KW"/>
</dbReference>
<name>A0A2M6K9W9_9BACT</name>
<organism evidence="4 5">
    <name type="scientific">Candidatus Falkowbacteria bacterium CG11_big_fil_rev_8_21_14_0_20_39_10</name>
    <dbReference type="NCBI Taxonomy" id="1974570"/>
    <lineage>
        <taxon>Bacteria</taxon>
        <taxon>Candidatus Falkowiibacteriota</taxon>
    </lineage>
</organism>
<reference evidence="4 5" key="1">
    <citation type="submission" date="2017-09" db="EMBL/GenBank/DDBJ databases">
        <title>Depth-based differentiation of microbial function through sediment-hosted aquifers and enrichment of novel symbionts in the deep terrestrial subsurface.</title>
        <authorList>
            <person name="Probst A.J."/>
            <person name="Ladd B."/>
            <person name="Jarett J.K."/>
            <person name="Geller-Mcgrath D.E."/>
            <person name="Sieber C.M."/>
            <person name="Emerson J.B."/>
            <person name="Anantharaman K."/>
            <person name="Thomas B.C."/>
            <person name="Malmstrom R."/>
            <person name="Stieglmeier M."/>
            <person name="Klingl A."/>
            <person name="Woyke T."/>
            <person name="Ryan C.M."/>
            <person name="Banfield J.F."/>
        </authorList>
    </citation>
    <scope>NUCLEOTIDE SEQUENCE [LARGE SCALE GENOMIC DNA]</scope>
    <source>
        <strain evidence="4">CG11_big_fil_rev_8_21_14_0_20_39_10</strain>
    </source>
</reference>
<evidence type="ECO:0000313" key="4">
    <source>
        <dbReference type="EMBL" id="PIR13891.1"/>
    </source>
</evidence>
<dbReference type="SMART" id="SM00470">
    <property type="entry name" value="ParB"/>
    <property type="match status" value="1"/>
</dbReference>
<dbReference type="PANTHER" id="PTHR33375">
    <property type="entry name" value="CHROMOSOME-PARTITIONING PROTEIN PARB-RELATED"/>
    <property type="match status" value="1"/>
</dbReference>
<dbReference type="NCBIfam" id="TIGR00180">
    <property type="entry name" value="parB_part"/>
    <property type="match status" value="1"/>
</dbReference>
<dbReference type="Pfam" id="PF17762">
    <property type="entry name" value="HTH_ParB"/>
    <property type="match status" value="1"/>
</dbReference>
<comment type="caution">
    <text evidence="4">The sequence shown here is derived from an EMBL/GenBank/DDBJ whole genome shotgun (WGS) entry which is preliminary data.</text>
</comment>
<dbReference type="Gene3D" id="3.90.1530.30">
    <property type="match status" value="1"/>
</dbReference>
<sequence length="320" mass="36796">METAKKQDSFSENNVRDLTMHRLKKLLADIGEKEKFLPVVQISVNLIDTNPNQPRKFFDEETINSTADTIESAGDVEEPIKVTSRGRRFLLIDGERRLRAARKAGIERIACKIYFDLTDEEVLQKSIISNFCREPMSLIEQAFSFRNLMEKNGWSQARTAKETGVSQFTISNALKVFHLHEEIQTKLLYRKVDPLVALYLASYKKKTNQLFLLGRIEKFIKESETKVPAYKLVAKIREMGEEEGFELRRTKKGRKQKSAAWLKAAPVFRGLKKLEVDLGDFLKLSRTELAQLRKPSSSDILTVLKQVLESMEDTMDFLKG</sequence>
<proteinExistence type="inferred from homology"/>
<dbReference type="PANTHER" id="PTHR33375:SF1">
    <property type="entry name" value="CHROMOSOME-PARTITIONING PROTEIN PARB-RELATED"/>
    <property type="match status" value="1"/>
</dbReference>
<dbReference type="SUPFAM" id="SSF110849">
    <property type="entry name" value="ParB/Sulfiredoxin"/>
    <property type="match status" value="1"/>
</dbReference>
<dbReference type="InterPro" id="IPR004437">
    <property type="entry name" value="ParB/RepB/Spo0J"/>
</dbReference>
<evidence type="ECO:0000259" key="3">
    <source>
        <dbReference type="SMART" id="SM00470"/>
    </source>
</evidence>
<accession>A0A2M6K9W9</accession>
<protein>
    <recommendedName>
        <fullName evidence="3">ParB-like N-terminal domain-containing protein</fullName>
    </recommendedName>
</protein>
<evidence type="ECO:0000256" key="2">
    <source>
        <dbReference type="ARBA" id="ARBA00022829"/>
    </source>
</evidence>
<keyword evidence="2" id="KW-0159">Chromosome partition</keyword>
<dbReference type="InterPro" id="IPR036086">
    <property type="entry name" value="ParB/Sulfiredoxin_sf"/>
</dbReference>
<evidence type="ECO:0000256" key="1">
    <source>
        <dbReference type="ARBA" id="ARBA00006295"/>
    </source>
</evidence>
<dbReference type="Gene3D" id="1.10.10.2830">
    <property type="match status" value="1"/>
</dbReference>
<dbReference type="Proteomes" id="UP000230869">
    <property type="component" value="Unassembled WGS sequence"/>
</dbReference>
<comment type="similarity">
    <text evidence="1">Belongs to the ParB family.</text>
</comment>
<dbReference type="Pfam" id="PF02195">
    <property type="entry name" value="ParB_N"/>
    <property type="match status" value="1"/>
</dbReference>
<dbReference type="GO" id="GO:0003677">
    <property type="term" value="F:DNA binding"/>
    <property type="evidence" value="ECO:0007669"/>
    <property type="project" value="InterPro"/>
</dbReference>
<evidence type="ECO:0000313" key="5">
    <source>
        <dbReference type="Proteomes" id="UP000230869"/>
    </source>
</evidence>